<organism evidence="1 2">
    <name type="scientific">Russula earlei</name>
    <dbReference type="NCBI Taxonomy" id="71964"/>
    <lineage>
        <taxon>Eukaryota</taxon>
        <taxon>Fungi</taxon>
        <taxon>Dikarya</taxon>
        <taxon>Basidiomycota</taxon>
        <taxon>Agaricomycotina</taxon>
        <taxon>Agaricomycetes</taxon>
        <taxon>Russulales</taxon>
        <taxon>Russulaceae</taxon>
        <taxon>Russula</taxon>
    </lineage>
</organism>
<proteinExistence type="predicted"/>
<accession>A0ACC0TTU0</accession>
<keyword evidence="2" id="KW-1185">Reference proteome</keyword>
<reference evidence="1" key="1">
    <citation type="submission" date="2021-03" db="EMBL/GenBank/DDBJ databases">
        <title>Evolutionary priming and transition to the ectomycorrhizal habit in an iconic lineage of mushroom-forming fungi: is preadaptation a requirement?</title>
        <authorList>
            <consortium name="DOE Joint Genome Institute"/>
            <person name="Looney B.P."/>
            <person name="Miyauchi S."/>
            <person name="Morin E."/>
            <person name="Drula E."/>
            <person name="Courty P.E."/>
            <person name="Chicoki N."/>
            <person name="Fauchery L."/>
            <person name="Kohler A."/>
            <person name="Kuo A."/>
            <person name="LaButti K."/>
            <person name="Pangilinan J."/>
            <person name="Lipzen A."/>
            <person name="Riley R."/>
            <person name="Andreopoulos W."/>
            <person name="He G."/>
            <person name="Johnson J."/>
            <person name="Barry K.W."/>
            <person name="Grigoriev I.V."/>
            <person name="Nagy L."/>
            <person name="Hibbett D."/>
            <person name="Henrissat B."/>
            <person name="Matheny P.B."/>
            <person name="Labbe J."/>
            <person name="Martin A.F."/>
        </authorList>
    </citation>
    <scope>NUCLEOTIDE SEQUENCE</scope>
    <source>
        <strain evidence="1">BPL698</strain>
    </source>
</reference>
<evidence type="ECO:0000313" key="1">
    <source>
        <dbReference type="EMBL" id="KAI9439373.1"/>
    </source>
</evidence>
<gene>
    <name evidence="1" type="ORF">F5148DRAFT_867866</name>
</gene>
<dbReference type="Proteomes" id="UP001207468">
    <property type="component" value="Unassembled WGS sequence"/>
</dbReference>
<name>A0ACC0TTU0_9AGAM</name>
<sequence length="86" mass="9937">MQVSRYPLRFALFCLHRSYPHSNNRRRLAHICLFVLETAFPSPVCACHYSGMQMQTGRKGEACDVCRVSCFPLIIDRSPPFTDQRT</sequence>
<evidence type="ECO:0000313" key="2">
    <source>
        <dbReference type="Proteomes" id="UP001207468"/>
    </source>
</evidence>
<protein>
    <submittedName>
        <fullName evidence="1">Uncharacterized protein</fullName>
    </submittedName>
</protein>
<dbReference type="EMBL" id="JAGFNK010000820">
    <property type="protein sequence ID" value="KAI9439373.1"/>
    <property type="molecule type" value="Genomic_DNA"/>
</dbReference>
<comment type="caution">
    <text evidence="1">The sequence shown here is derived from an EMBL/GenBank/DDBJ whole genome shotgun (WGS) entry which is preliminary data.</text>
</comment>